<evidence type="ECO:0000313" key="2">
    <source>
        <dbReference type="Proteomes" id="UP000649617"/>
    </source>
</evidence>
<proteinExistence type="predicted"/>
<sequence>MKALESLVDGRDYQNRLGEEVLQRQEAVLPTLQSAASMTADVLKETRLSSARAFDVLKYDIYTPGAGKTPEPVKRAANALVEASSETRRRFTQFISGMAQGLAADVQSRGVAAATTVALADLPDMEQAPATEPQRNIIFPA</sequence>
<comment type="caution">
    <text evidence="1">The sequence shown here is derived from an EMBL/GenBank/DDBJ whole genome shotgun (WGS) entry which is preliminary data.</text>
</comment>
<dbReference type="Proteomes" id="UP000649617">
    <property type="component" value="Unassembled WGS sequence"/>
</dbReference>
<gene>
    <name evidence="1" type="ORF">SPIL2461_LOCUS20092</name>
</gene>
<protein>
    <submittedName>
        <fullName evidence="1">Uncharacterized protein</fullName>
    </submittedName>
</protein>
<organism evidence="1 2">
    <name type="scientific">Symbiodinium pilosum</name>
    <name type="common">Dinoflagellate</name>
    <dbReference type="NCBI Taxonomy" id="2952"/>
    <lineage>
        <taxon>Eukaryota</taxon>
        <taxon>Sar</taxon>
        <taxon>Alveolata</taxon>
        <taxon>Dinophyceae</taxon>
        <taxon>Suessiales</taxon>
        <taxon>Symbiodiniaceae</taxon>
        <taxon>Symbiodinium</taxon>
    </lineage>
</organism>
<reference evidence="1" key="1">
    <citation type="submission" date="2021-02" db="EMBL/GenBank/DDBJ databases">
        <authorList>
            <person name="Dougan E. K."/>
            <person name="Rhodes N."/>
            <person name="Thang M."/>
            <person name="Chan C."/>
        </authorList>
    </citation>
    <scope>NUCLEOTIDE SEQUENCE</scope>
</reference>
<name>A0A812WVI8_SYMPI</name>
<dbReference type="EMBL" id="CAJNIZ010045068">
    <property type="protein sequence ID" value="CAE7709485.1"/>
    <property type="molecule type" value="Genomic_DNA"/>
</dbReference>
<keyword evidence="2" id="KW-1185">Reference proteome</keyword>
<evidence type="ECO:0000313" key="1">
    <source>
        <dbReference type="EMBL" id="CAE7709485.1"/>
    </source>
</evidence>
<dbReference type="AlphaFoldDB" id="A0A812WVI8"/>
<accession>A0A812WVI8</accession>
<dbReference type="OrthoDB" id="10311282at2759"/>